<dbReference type="CDD" id="cd07332">
    <property type="entry name" value="M48C_Oma1_like"/>
    <property type="match status" value="1"/>
</dbReference>
<dbReference type="EMBL" id="JRKQ01000130">
    <property type="protein sequence ID" value="KGJ19513.1"/>
    <property type="molecule type" value="Genomic_DNA"/>
</dbReference>
<dbReference type="GO" id="GO:0004222">
    <property type="term" value="F:metalloendopeptidase activity"/>
    <property type="evidence" value="ECO:0007669"/>
    <property type="project" value="InterPro"/>
</dbReference>
<dbReference type="InterPro" id="IPR001915">
    <property type="entry name" value="Peptidase_M48"/>
</dbReference>
<dbReference type="GO" id="GO:0051603">
    <property type="term" value="P:proteolysis involved in protein catabolic process"/>
    <property type="evidence" value="ECO:0007669"/>
    <property type="project" value="TreeGrafter"/>
</dbReference>
<accession>A0A099G029</accession>
<keyword evidence="3 6" id="KW-0378">Hydrolase</keyword>
<dbReference type="GO" id="GO:0046872">
    <property type="term" value="F:metal ion binding"/>
    <property type="evidence" value="ECO:0007669"/>
    <property type="project" value="UniProtKB-KW"/>
</dbReference>
<organism evidence="8 9">
    <name type="scientific">Paracoccus sanguinis</name>
    <dbReference type="NCBI Taxonomy" id="1545044"/>
    <lineage>
        <taxon>Bacteria</taxon>
        <taxon>Pseudomonadati</taxon>
        <taxon>Pseudomonadota</taxon>
        <taxon>Alphaproteobacteria</taxon>
        <taxon>Rhodobacterales</taxon>
        <taxon>Paracoccaceae</taxon>
        <taxon>Paracoccus</taxon>
    </lineage>
</organism>
<dbReference type="Pfam" id="PF01435">
    <property type="entry name" value="Peptidase_M48"/>
    <property type="match status" value="1"/>
</dbReference>
<protein>
    <submittedName>
        <fullName evidence="8">Peptidase M48</fullName>
    </submittedName>
</protein>
<evidence type="ECO:0000256" key="6">
    <source>
        <dbReference type="RuleBase" id="RU003983"/>
    </source>
</evidence>
<evidence type="ECO:0000313" key="9">
    <source>
        <dbReference type="Proteomes" id="UP000029858"/>
    </source>
</evidence>
<accession>A0A099GBJ5</accession>
<dbReference type="RefSeq" id="WP_036712131.1">
    <property type="nucleotide sequence ID" value="NZ_FNNA01000002.1"/>
</dbReference>
<reference evidence="8 9" key="2">
    <citation type="submission" date="2014-10" db="EMBL/GenBank/DDBJ databases">
        <title>Paracoccus sanguinis sp. nov., isolated from clinical specimens of New York State patients.</title>
        <authorList>
            <person name="Mingle L.A."/>
            <person name="Cole J.A."/>
            <person name="Lapierre P."/>
            <person name="Musser K.A."/>
        </authorList>
    </citation>
    <scope>NUCLEOTIDE SEQUENCE [LARGE SCALE GENOMIC DNA]</scope>
    <source>
        <strain evidence="8 9">5503</strain>
    </source>
</reference>
<dbReference type="Gene3D" id="3.30.2010.10">
    <property type="entry name" value="Metalloproteases ('zincins'), catalytic domain"/>
    <property type="match status" value="1"/>
</dbReference>
<dbReference type="PANTHER" id="PTHR22726:SF1">
    <property type="entry name" value="METALLOENDOPEPTIDASE OMA1, MITOCHONDRIAL"/>
    <property type="match status" value="1"/>
</dbReference>
<keyword evidence="1 6" id="KW-0645">Protease</keyword>
<feature type="domain" description="Peptidase M48" evidence="7">
    <location>
        <begin position="38"/>
        <end position="220"/>
    </location>
</feature>
<evidence type="ECO:0000256" key="2">
    <source>
        <dbReference type="ARBA" id="ARBA00022723"/>
    </source>
</evidence>
<dbReference type="OrthoDB" id="9810445at2"/>
<evidence type="ECO:0000256" key="1">
    <source>
        <dbReference type="ARBA" id="ARBA00022670"/>
    </source>
</evidence>
<evidence type="ECO:0000256" key="4">
    <source>
        <dbReference type="ARBA" id="ARBA00022833"/>
    </source>
</evidence>
<gene>
    <name evidence="8" type="ORF">IX56_16020</name>
</gene>
<keyword evidence="5 6" id="KW-0482">Metalloprotease</keyword>
<comment type="cofactor">
    <cofactor evidence="6">
        <name>Zn(2+)</name>
        <dbReference type="ChEBI" id="CHEBI:29105"/>
    </cofactor>
    <text evidence="6">Binds 1 zinc ion per subunit.</text>
</comment>
<dbReference type="AlphaFoldDB" id="A0A099G029"/>
<evidence type="ECO:0000256" key="5">
    <source>
        <dbReference type="ARBA" id="ARBA00023049"/>
    </source>
</evidence>
<reference evidence="8 9" key="1">
    <citation type="submission" date="2014-09" db="EMBL/GenBank/DDBJ databases">
        <authorList>
            <person name="McGinnis J.M."/>
            <person name="Wolfgang W.J."/>
        </authorList>
    </citation>
    <scope>NUCLEOTIDE SEQUENCE [LARGE SCALE GENOMIC DNA]</scope>
    <source>
        <strain evidence="8 9">5503</strain>
    </source>
</reference>
<evidence type="ECO:0000259" key="7">
    <source>
        <dbReference type="Pfam" id="PF01435"/>
    </source>
</evidence>
<evidence type="ECO:0000313" key="8">
    <source>
        <dbReference type="EMBL" id="KGJ19513.1"/>
    </source>
</evidence>
<comment type="similarity">
    <text evidence="6">Belongs to the peptidase M48 family.</text>
</comment>
<dbReference type="InterPro" id="IPR051156">
    <property type="entry name" value="Mito/Outer_Membr_Metalloprot"/>
</dbReference>
<dbReference type="GO" id="GO:0016020">
    <property type="term" value="C:membrane"/>
    <property type="evidence" value="ECO:0007669"/>
    <property type="project" value="TreeGrafter"/>
</dbReference>
<evidence type="ECO:0000256" key="3">
    <source>
        <dbReference type="ARBA" id="ARBA00022801"/>
    </source>
</evidence>
<dbReference type="Proteomes" id="UP000029858">
    <property type="component" value="Unassembled WGS sequence"/>
</dbReference>
<dbReference type="PANTHER" id="PTHR22726">
    <property type="entry name" value="METALLOENDOPEPTIDASE OMA1"/>
    <property type="match status" value="1"/>
</dbReference>
<name>A0A099G029_9RHOB</name>
<sequence>MLKLMPLLLIVAYALAMWVYSSWRMRQQLSANSTPLDDPRLAQALDRLGAAMGLGRIRAHVYEISPVNGLAAPDGRVFLTRGFLDQLDAGRVTEAELASVIAHELGHVTHGHARRRMMDFAGQSVLRTVLAGGFGRIIPIVGPMLAGLVASALAARLSREDEYQADAFAAALMVKAGFGTGPQKSLLARLGRLSGGGAAPVAWLASHPATERRIAAIEALERRWAVTRA</sequence>
<keyword evidence="2" id="KW-0479">Metal-binding</keyword>
<keyword evidence="4 6" id="KW-0862">Zinc</keyword>
<comment type="caution">
    <text evidence="8">The sequence shown here is derived from an EMBL/GenBank/DDBJ whole genome shotgun (WGS) entry which is preliminary data.</text>
</comment>
<proteinExistence type="inferred from homology"/>